<dbReference type="InterPro" id="IPR008927">
    <property type="entry name" value="6-PGluconate_DH-like_C_sf"/>
</dbReference>
<gene>
    <name evidence="6" type="primary">gnd</name>
    <name evidence="6" type="ORF">OF850_13820</name>
</gene>
<comment type="similarity">
    <text evidence="2">Belongs to the 6-phosphogluconate dehydrogenase family.</text>
</comment>
<comment type="caution">
    <text evidence="6">The sequence shown here is derived from an EMBL/GenBank/DDBJ whole genome shotgun (WGS) entry which is preliminary data.</text>
</comment>
<dbReference type="SUPFAM" id="SSF51735">
    <property type="entry name" value="NAD(P)-binding Rossmann-fold domains"/>
    <property type="match status" value="1"/>
</dbReference>
<dbReference type="InterPro" id="IPR013328">
    <property type="entry name" value="6PGD_dom2"/>
</dbReference>
<dbReference type="Pfam" id="PF03446">
    <property type="entry name" value="NAD_binding_2"/>
    <property type="match status" value="1"/>
</dbReference>
<evidence type="ECO:0000313" key="6">
    <source>
        <dbReference type="EMBL" id="MCW8086709.1"/>
    </source>
</evidence>
<dbReference type="Gene3D" id="3.40.50.720">
    <property type="entry name" value="NAD(P)-binding Rossmann-like Domain"/>
    <property type="match status" value="1"/>
</dbReference>
<dbReference type="InterPro" id="IPR006183">
    <property type="entry name" value="Pgluconate_DH"/>
</dbReference>
<dbReference type="NCBIfam" id="TIGR00872">
    <property type="entry name" value="gnd_rel"/>
    <property type="match status" value="1"/>
</dbReference>
<keyword evidence="7" id="KW-1185">Reference proteome</keyword>
<dbReference type="Gene3D" id="1.10.1040.10">
    <property type="entry name" value="N-(1-d-carboxylethyl)-l-norvaline Dehydrogenase, domain 2"/>
    <property type="match status" value="1"/>
</dbReference>
<keyword evidence="4" id="KW-0311">Gluconate utilization</keyword>
<name>A0ABT3NYR0_9PROT</name>
<dbReference type="RefSeq" id="WP_301590799.1">
    <property type="nucleotide sequence ID" value="NZ_JAPFQI010000010.1"/>
</dbReference>
<dbReference type="InterPro" id="IPR006115">
    <property type="entry name" value="6PGDH_NADP-bd"/>
</dbReference>
<evidence type="ECO:0000256" key="1">
    <source>
        <dbReference type="ARBA" id="ARBA00004959"/>
    </source>
</evidence>
<comment type="pathway">
    <text evidence="1">Carbohydrate degradation; pentose phosphate pathway.</text>
</comment>
<dbReference type="NCBIfam" id="NF007161">
    <property type="entry name" value="PRK09599.1"/>
    <property type="match status" value="1"/>
</dbReference>
<dbReference type="InterPro" id="IPR006114">
    <property type="entry name" value="6PGDH_C"/>
</dbReference>
<dbReference type="EMBL" id="JAPFQI010000010">
    <property type="protein sequence ID" value="MCW8086709.1"/>
    <property type="molecule type" value="Genomic_DNA"/>
</dbReference>
<dbReference type="SMART" id="SM01350">
    <property type="entry name" value="6PGD"/>
    <property type="match status" value="1"/>
</dbReference>
<sequence>MTLGMVGLGRMGANILRRAMRAGIAGAGFDRDAGAVAALVAEGAAGADSLEGLVAILDAPRTVWVMLPAGEATEAALRELHALLAPGDTIIEGGNSLYKDSMRRAAEARAKGLHYLDVGTSGGVWGLGRGYCLMIGGDAAAVQAHEALWRALSPGEGAAPPTGGRERRDPRPEAGFVHCGPSGAGHYCKMIHNGIEYGMMQAMAEGLDLLRRGPFPELPLPDVTEAWRRGSVVSSWLLDLTAQALALDPDLTEYGGVVSDSGEGRWTVDAAVEHAVPAPVLAAALFARFRSRGTENFADKALSAMRKGFGGHLEPKAPDA</sequence>
<evidence type="ECO:0000256" key="4">
    <source>
        <dbReference type="ARBA" id="ARBA00023064"/>
    </source>
</evidence>
<organism evidence="6 7">
    <name type="scientific">Sabulicella glaciei</name>
    <dbReference type="NCBI Taxonomy" id="2984948"/>
    <lineage>
        <taxon>Bacteria</taxon>
        <taxon>Pseudomonadati</taxon>
        <taxon>Pseudomonadota</taxon>
        <taxon>Alphaproteobacteria</taxon>
        <taxon>Acetobacterales</taxon>
        <taxon>Acetobacteraceae</taxon>
        <taxon>Sabulicella</taxon>
    </lineage>
</organism>
<evidence type="ECO:0000259" key="5">
    <source>
        <dbReference type="SMART" id="SM01350"/>
    </source>
</evidence>
<dbReference type="PRINTS" id="PR00076">
    <property type="entry name" value="6PGDHDRGNASE"/>
</dbReference>
<dbReference type="Pfam" id="PF00393">
    <property type="entry name" value="6PGD"/>
    <property type="match status" value="1"/>
</dbReference>
<proteinExistence type="inferred from homology"/>
<dbReference type="InterPro" id="IPR004849">
    <property type="entry name" value="6DGDH_YqeC"/>
</dbReference>
<dbReference type="InterPro" id="IPR036291">
    <property type="entry name" value="NAD(P)-bd_dom_sf"/>
</dbReference>
<evidence type="ECO:0000256" key="2">
    <source>
        <dbReference type="ARBA" id="ARBA00008419"/>
    </source>
</evidence>
<keyword evidence="3" id="KW-0560">Oxidoreductase</keyword>
<protein>
    <submittedName>
        <fullName evidence="6">Decarboxylating 6-phosphogluconate dehydrogenase</fullName>
    </submittedName>
</protein>
<dbReference type="PANTHER" id="PTHR11811">
    <property type="entry name" value="6-PHOSPHOGLUCONATE DEHYDROGENASE"/>
    <property type="match status" value="1"/>
</dbReference>
<feature type="domain" description="6-phosphogluconate dehydrogenase C-terminal" evidence="5">
    <location>
        <begin position="185"/>
        <end position="315"/>
    </location>
</feature>
<dbReference type="SUPFAM" id="SSF48179">
    <property type="entry name" value="6-phosphogluconate dehydrogenase C-terminal domain-like"/>
    <property type="match status" value="1"/>
</dbReference>
<dbReference type="Proteomes" id="UP001526430">
    <property type="component" value="Unassembled WGS sequence"/>
</dbReference>
<reference evidence="6 7" key="1">
    <citation type="submission" date="2022-10" db="EMBL/GenBank/DDBJ databases">
        <title>Roseococcus glaciei nov., sp. nov., isolated from glacier.</title>
        <authorList>
            <person name="Liu Q."/>
            <person name="Xin Y.-H."/>
        </authorList>
    </citation>
    <scope>NUCLEOTIDE SEQUENCE [LARGE SCALE GENOMIC DNA]</scope>
    <source>
        <strain evidence="6 7">MDT2-1-1</strain>
    </source>
</reference>
<evidence type="ECO:0000313" key="7">
    <source>
        <dbReference type="Proteomes" id="UP001526430"/>
    </source>
</evidence>
<evidence type="ECO:0000256" key="3">
    <source>
        <dbReference type="ARBA" id="ARBA00023002"/>
    </source>
</evidence>
<accession>A0ABT3NYR0</accession>